<dbReference type="AlphaFoldDB" id="A0A9D1A871"/>
<feature type="domain" description="Response regulatory" evidence="10">
    <location>
        <begin position="1"/>
        <end position="117"/>
    </location>
</feature>
<dbReference type="SUPFAM" id="SSF52172">
    <property type="entry name" value="CheY-like"/>
    <property type="match status" value="1"/>
</dbReference>
<dbReference type="PROSITE" id="PS51755">
    <property type="entry name" value="OMPR_PHOB"/>
    <property type="match status" value="1"/>
</dbReference>
<dbReference type="Gene3D" id="1.10.10.10">
    <property type="entry name" value="Winged helix-like DNA-binding domain superfamily/Winged helix DNA-binding domain"/>
    <property type="match status" value="1"/>
</dbReference>
<dbReference type="GO" id="GO:0032993">
    <property type="term" value="C:protein-DNA complex"/>
    <property type="evidence" value="ECO:0007669"/>
    <property type="project" value="TreeGrafter"/>
</dbReference>
<organism evidence="12 13">
    <name type="scientific">Candidatus Avoscillospira stercoripullorum</name>
    <dbReference type="NCBI Taxonomy" id="2840709"/>
    <lineage>
        <taxon>Bacteria</taxon>
        <taxon>Bacillati</taxon>
        <taxon>Bacillota</taxon>
        <taxon>Clostridia</taxon>
        <taxon>Eubacteriales</taxon>
        <taxon>Oscillospiraceae</taxon>
        <taxon>Oscillospiraceae incertae sedis</taxon>
        <taxon>Candidatus Avoscillospira</taxon>
    </lineage>
</organism>
<sequence>MIYVLEDDDNIRKLILYTLHTSGFEAEGFARPSAFYEAMERQMPRMLLLDIMLPEEDGLSVLSKLRRGSDTHALPVILLTAKGTEYDKVVGLDAGADDYLPKPFGMLELVSRIKAVLRRTEPAAQEEYRVGSLYVCPARHIVRADGQEVKLALKEFELLCALLRSSGVVLTRDALLSQIWGYSFDGESRTVDVHIRNLRKKLGEAGNCIETVKGVGYKIGGTT</sequence>
<evidence type="ECO:0000256" key="7">
    <source>
        <dbReference type="ARBA" id="ARBA00024867"/>
    </source>
</evidence>
<dbReference type="PANTHER" id="PTHR48111:SF1">
    <property type="entry name" value="TWO-COMPONENT RESPONSE REGULATOR ORR33"/>
    <property type="match status" value="1"/>
</dbReference>
<dbReference type="EMBL" id="DVGD01000206">
    <property type="protein sequence ID" value="HIR10019.1"/>
    <property type="molecule type" value="Genomic_DNA"/>
</dbReference>
<dbReference type="Gene3D" id="6.10.250.690">
    <property type="match status" value="1"/>
</dbReference>
<dbReference type="SUPFAM" id="SSF46894">
    <property type="entry name" value="C-terminal effector domain of the bipartite response regulators"/>
    <property type="match status" value="1"/>
</dbReference>
<dbReference type="InterPro" id="IPR016032">
    <property type="entry name" value="Sig_transdc_resp-reg_C-effctor"/>
</dbReference>
<reference evidence="12" key="2">
    <citation type="journal article" date="2021" name="PeerJ">
        <title>Extensive microbial diversity within the chicken gut microbiome revealed by metagenomics and culture.</title>
        <authorList>
            <person name="Gilroy R."/>
            <person name="Ravi A."/>
            <person name="Getino M."/>
            <person name="Pursley I."/>
            <person name="Horton D.L."/>
            <person name="Alikhan N.F."/>
            <person name="Baker D."/>
            <person name="Gharbi K."/>
            <person name="Hall N."/>
            <person name="Watson M."/>
            <person name="Adriaenssens E.M."/>
            <person name="Foster-Nyarko E."/>
            <person name="Jarju S."/>
            <person name="Secka A."/>
            <person name="Antonio M."/>
            <person name="Oren A."/>
            <person name="Chaudhuri R.R."/>
            <person name="La Ragione R."/>
            <person name="Hildebrand F."/>
            <person name="Pallen M.J."/>
        </authorList>
    </citation>
    <scope>NUCLEOTIDE SEQUENCE</scope>
    <source>
        <strain evidence="12">ChiHjej9B8-7071</strain>
    </source>
</reference>
<keyword evidence="5 9" id="KW-0238">DNA-binding</keyword>
<dbReference type="Pfam" id="PF00072">
    <property type="entry name" value="Response_reg"/>
    <property type="match status" value="1"/>
</dbReference>
<dbReference type="GO" id="GO:0006355">
    <property type="term" value="P:regulation of DNA-templated transcription"/>
    <property type="evidence" value="ECO:0007669"/>
    <property type="project" value="InterPro"/>
</dbReference>
<evidence type="ECO:0000256" key="5">
    <source>
        <dbReference type="ARBA" id="ARBA00023125"/>
    </source>
</evidence>
<evidence type="ECO:0000313" key="12">
    <source>
        <dbReference type="EMBL" id="HIR10019.1"/>
    </source>
</evidence>
<evidence type="ECO:0000256" key="8">
    <source>
        <dbReference type="PROSITE-ProRule" id="PRU00169"/>
    </source>
</evidence>
<evidence type="ECO:0000259" key="11">
    <source>
        <dbReference type="PROSITE" id="PS51755"/>
    </source>
</evidence>
<evidence type="ECO:0000313" key="13">
    <source>
        <dbReference type="Proteomes" id="UP000824258"/>
    </source>
</evidence>
<feature type="domain" description="OmpR/PhoB-type" evidence="11">
    <location>
        <begin position="125"/>
        <end position="221"/>
    </location>
</feature>
<accession>A0A9D1A871</accession>
<feature type="modified residue" description="4-aspartylphosphate" evidence="8">
    <location>
        <position position="50"/>
    </location>
</feature>
<comment type="function">
    <text evidence="7">May play the central regulatory role in sporulation. It may be an element of the effector pathway responsible for the activation of sporulation genes in response to nutritional stress. Spo0A may act in concert with spo0H (a sigma factor) to control the expression of some genes that are critical to the sporulation process.</text>
</comment>
<evidence type="ECO:0000256" key="1">
    <source>
        <dbReference type="ARBA" id="ARBA00018672"/>
    </source>
</evidence>
<dbReference type="InterPro" id="IPR001789">
    <property type="entry name" value="Sig_transdc_resp-reg_receiver"/>
</dbReference>
<dbReference type="PANTHER" id="PTHR48111">
    <property type="entry name" value="REGULATOR OF RPOS"/>
    <property type="match status" value="1"/>
</dbReference>
<dbReference type="PROSITE" id="PS50110">
    <property type="entry name" value="RESPONSE_REGULATORY"/>
    <property type="match status" value="1"/>
</dbReference>
<evidence type="ECO:0000256" key="3">
    <source>
        <dbReference type="ARBA" id="ARBA00023012"/>
    </source>
</evidence>
<dbReference type="InterPro" id="IPR039420">
    <property type="entry name" value="WalR-like"/>
</dbReference>
<feature type="DNA-binding region" description="OmpR/PhoB-type" evidence="9">
    <location>
        <begin position="125"/>
        <end position="221"/>
    </location>
</feature>
<comment type="caution">
    <text evidence="12">The sequence shown here is derived from an EMBL/GenBank/DDBJ whole genome shotgun (WGS) entry which is preliminary data.</text>
</comment>
<dbReference type="InterPro" id="IPR036388">
    <property type="entry name" value="WH-like_DNA-bd_sf"/>
</dbReference>
<dbReference type="FunFam" id="1.10.10.10:FF:000018">
    <property type="entry name" value="DNA-binding response regulator ResD"/>
    <property type="match status" value="1"/>
</dbReference>
<dbReference type="CDD" id="cd00383">
    <property type="entry name" value="trans_reg_C"/>
    <property type="match status" value="1"/>
</dbReference>
<dbReference type="GO" id="GO:0000156">
    <property type="term" value="F:phosphorelay response regulator activity"/>
    <property type="evidence" value="ECO:0007669"/>
    <property type="project" value="TreeGrafter"/>
</dbReference>
<evidence type="ECO:0000256" key="2">
    <source>
        <dbReference type="ARBA" id="ARBA00022553"/>
    </source>
</evidence>
<evidence type="ECO:0000256" key="4">
    <source>
        <dbReference type="ARBA" id="ARBA00023015"/>
    </source>
</evidence>
<keyword evidence="3" id="KW-0902">Two-component regulatory system</keyword>
<dbReference type="InterPro" id="IPR011006">
    <property type="entry name" value="CheY-like_superfamily"/>
</dbReference>
<dbReference type="Pfam" id="PF00486">
    <property type="entry name" value="Trans_reg_C"/>
    <property type="match status" value="1"/>
</dbReference>
<evidence type="ECO:0000256" key="9">
    <source>
        <dbReference type="PROSITE-ProRule" id="PRU01091"/>
    </source>
</evidence>
<proteinExistence type="predicted"/>
<keyword evidence="2 8" id="KW-0597">Phosphoprotein</keyword>
<evidence type="ECO:0000256" key="6">
    <source>
        <dbReference type="ARBA" id="ARBA00023163"/>
    </source>
</evidence>
<name>A0A9D1A871_9FIRM</name>
<evidence type="ECO:0000259" key="10">
    <source>
        <dbReference type="PROSITE" id="PS50110"/>
    </source>
</evidence>
<keyword evidence="6" id="KW-0804">Transcription</keyword>
<dbReference type="SMART" id="SM00448">
    <property type="entry name" value="REC"/>
    <property type="match status" value="1"/>
</dbReference>
<protein>
    <recommendedName>
        <fullName evidence="1">Stage 0 sporulation protein A homolog</fullName>
    </recommendedName>
</protein>
<dbReference type="SMART" id="SM00862">
    <property type="entry name" value="Trans_reg_C"/>
    <property type="match status" value="1"/>
</dbReference>
<gene>
    <name evidence="12" type="ORF">IAA70_06425</name>
</gene>
<dbReference type="GO" id="GO:0000976">
    <property type="term" value="F:transcription cis-regulatory region binding"/>
    <property type="evidence" value="ECO:0007669"/>
    <property type="project" value="TreeGrafter"/>
</dbReference>
<dbReference type="Gene3D" id="3.40.50.2300">
    <property type="match status" value="1"/>
</dbReference>
<keyword evidence="4" id="KW-0805">Transcription regulation</keyword>
<dbReference type="GO" id="GO:0005829">
    <property type="term" value="C:cytosol"/>
    <property type="evidence" value="ECO:0007669"/>
    <property type="project" value="TreeGrafter"/>
</dbReference>
<dbReference type="Proteomes" id="UP000824258">
    <property type="component" value="Unassembled WGS sequence"/>
</dbReference>
<dbReference type="InterPro" id="IPR001867">
    <property type="entry name" value="OmpR/PhoB-type_DNA-bd"/>
</dbReference>
<reference evidence="12" key="1">
    <citation type="submission" date="2020-10" db="EMBL/GenBank/DDBJ databases">
        <authorList>
            <person name="Gilroy R."/>
        </authorList>
    </citation>
    <scope>NUCLEOTIDE SEQUENCE</scope>
    <source>
        <strain evidence="12">ChiHjej9B8-7071</strain>
    </source>
</reference>